<dbReference type="NCBIfam" id="TIGR00332">
    <property type="entry name" value="neela_ferrous"/>
    <property type="match status" value="1"/>
</dbReference>
<keyword evidence="4" id="KW-0249">Electron transport</keyword>
<dbReference type="GO" id="GO:0005506">
    <property type="term" value="F:iron ion binding"/>
    <property type="evidence" value="ECO:0007669"/>
    <property type="project" value="InterPro"/>
</dbReference>
<dbReference type="Pfam" id="PF01880">
    <property type="entry name" value="Desulfoferrodox"/>
    <property type="match status" value="1"/>
</dbReference>
<evidence type="ECO:0000256" key="3">
    <source>
        <dbReference type="ARBA" id="ARBA00022723"/>
    </source>
</evidence>
<proteinExistence type="inferred from homology"/>
<evidence type="ECO:0000256" key="2">
    <source>
        <dbReference type="ARBA" id="ARBA00022448"/>
    </source>
</evidence>
<keyword evidence="5" id="KW-0408">Iron</keyword>
<dbReference type="InterPro" id="IPR036073">
    <property type="entry name" value="Desulfoferrodoxin_Fe-bd_dom_sf"/>
</dbReference>
<accession>A0A645J8Z3</accession>
<dbReference type="AlphaFoldDB" id="A0A645J8Z3"/>
<keyword evidence="7" id="KW-0560">Oxidoreductase</keyword>
<keyword evidence="3" id="KW-0479">Metal-binding</keyword>
<dbReference type="InterPro" id="IPR051233">
    <property type="entry name" value="Desulfoferrodoxin_SOR"/>
</dbReference>
<dbReference type="EMBL" id="VSSQ01135094">
    <property type="protein sequence ID" value="MPN60165.1"/>
    <property type="molecule type" value="Genomic_DNA"/>
</dbReference>
<dbReference type="SUPFAM" id="SSF49367">
    <property type="entry name" value="Superoxide reductase-like"/>
    <property type="match status" value="1"/>
</dbReference>
<dbReference type="PANTHER" id="PTHR36541:SF1">
    <property type="entry name" value="SUPEROXIDE REDUCTASE-RELATED"/>
    <property type="match status" value="1"/>
</dbReference>
<evidence type="ECO:0000259" key="6">
    <source>
        <dbReference type="Pfam" id="PF01880"/>
    </source>
</evidence>
<dbReference type="GO" id="GO:0050605">
    <property type="term" value="F:superoxide reductase activity"/>
    <property type="evidence" value="ECO:0007669"/>
    <property type="project" value="UniProtKB-EC"/>
</dbReference>
<evidence type="ECO:0000256" key="5">
    <source>
        <dbReference type="ARBA" id="ARBA00023004"/>
    </source>
</evidence>
<dbReference type="InterPro" id="IPR002742">
    <property type="entry name" value="Desulfoferrodoxin_Fe-bd_dom"/>
</dbReference>
<protein>
    <submittedName>
        <fullName evidence="7">Desulfoferrodoxin</fullName>
        <ecNumber evidence="7">1.15.1.2</ecNumber>
    </submittedName>
</protein>
<feature type="domain" description="Desulfoferrodoxin ferrous iron-binding" evidence="6">
    <location>
        <begin position="2"/>
        <end position="84"/>
    </location>
</feature>
<dbReference type="PANTHER" id="PTHR36541">
    <property type="entry name" value="SUPEROXIDE REDUCTASE-RELATED"/>
    <property type="match status" value="1"/>
</dbReference>
<reference evidence="7" key="1">
    <citation type="submission" date="2019-08" db="EMBL/GenBank/DDBJ databases">
        <authorList>
            <person name="Kucharzyk K."/>
            <person name="Murdoch R.W."/>
            <person name="Higgins S."/>
            <person name="Loffler F."/>
        </authorList>
    </citation>
    <scope>NUCLEOTIDE SEQUENCE</scope>
</reference>
<name>A0A645J8Z3_9ZZZZ</name>
<sequence length="86" mass="9382">MDASQEKHVPVIKVEGDKATVHVGSVDHPMLEEHHIAWIYLQTDDGGMRKCLTIGGKPEAVFALGGAKVIAAFEYCNLHGLWKATL</sequence>
<dbReference type="EC" id="1.15.1.2" evidence="7"/>
<comment type="similarity">
    <text evidence="1">Belongs to the desulfoferrodoxin family.</text>
</comment>
<gene>
    <name evidence="7" type="primary">dfx_34</name>
    <name evidence="7" type="ORF">SDC9_207890</name>
</gene>
<evidence type="ECO:0000256" key="1">
    <source>
        <dbReference type="ARBA" id="ARBA00005941"/>
    </source>
</evidence>
<organism evidence="7">
    <name type="scientific">bioreactor metagenome</name>
    <dbReference type="NCBI Taxonomy" id="1076179"/>
    <lineage>
        <taxon>unclassified sequences</taxon>
        <taxon>metagenomes</taxon>
        <taxon>ecological metagenomes</taxon>
    </lineage>
</organism>
<evidence type="ECO:0000313" key="7">
    <source>
        <dbReference type="EMBL" id="MPN60165.1"/>
    </source>
</evidence>
<keyword evidence="2" id="KW-0813">Transport</keyword>
<evidence type="ECO:0000256" key="4">
    <source>
        <dbReference type="ARBA" id="ARBA00022982"/>
    </source>
</evidence>
<comment type="caution">
    <text evidence="7">The sequence shown here is derived from an EMBL/GenBank/DDBJ whole genome shotgun (WGS) entry which is preliminary data.</text>
</comment>
<dbReference type="Gene3D" id="2.60.40.730">
    <property type="entry name" value="SOR catalytic domain"/>
    <property type="match status" value="1"/>
</dbReference>